<dbReference type="KEGG" id="lgn:ABM34_08790"/>
<evidence type="ECO:0000313" key="2">
    <source>
        <dbReference type="EMBL" id="AKP67617.1"/>
    </source>
</evidence>
<name>A0A0H4QI48_9LACO</name>
<reference evidence="3" key="1">
    <citation type="submission" date="2015-07" db="EMBL/GenBank/DDBJ databases">
        <title>Lactobacillus ginsenosidimutans/EMML 3141/ whole genome sequencing.</title>
        <authorList>
            <person name="Kim M.K."/>
            <person name="Im W.-T."/>
            <person name="Srinivasan S."/>
            <person name="Lee J.-J."/>
        </authorList>
    </citation>
    <scope>NUCLEOTIDE SEQUENCE [LARGE SCALE GENOMIC DNA]</scope>
    <source>
        <strain evidence="3">EMML 3041</strain>
    </source>
</reference>
<dbReference type="InterPro" id="IPR024079">
    <property type="entry name" value="MetalloPept_cat_dom_sf"/>
</dbReference>
<proteinExistence type="predicted"/>
<dbReference type="PATRIC" id="fig|1007676.4.peg.1783"/>
<dbReference type="GO" id="GO:0008237">
    <property type="term" value="F:metallopeptidase activity"/>
    <property type="evidence" value="ECO:0007669"/>
    <property type="project" value="InterPro"/>
</dbReference>
<protein>
    <recommendedName>
        <fullName evidence="4">Peptidase M10 metallopeptidase domain-containing protein</fullName>
    </recommendedName>
</protein>
<evidence type="ECO:0000256" key="1">
    <source>
        <dbReference type="SAM" id="SignalP"/>
    </source>
</evidence>
<keyword evidence="3" id="KW-1185">Reference proteome</keyword>
<sequence length="201" mass="22414">MKKFYLNITKFLVTVVTALILLPPNTVQAVSKTLDKPAYNGLLPNSNIYANKKLPSLENIKVYIDPKLSTNEIELAKYAIDAWDHAIYKKLTYKLVPSPNNAQIIYTSEGTLTDRTAGQTVISYEGNTIIKATIQFNFHDELHTYDKVNVTNHEMGHALGLIDLTDPAMKGKSVMYFSNDGNVTGPTPFDISNVKALYNIN</sequence>
<evidence type="ECO:0000313" key="3">
    <source>
        <dbReference type="Proteomes" id="UP000036106"/>
    </source>
</evidence>
<dbReference type="Gene3D" id="3.40.390.10">
    <property type="entry name" value="Collagenase (Catalytic Domain)"/>
    <property type="match status" value="1"/>
</dbReference>
<dbReference type="RefSeq" id="WP_048705076.1">
    <property type="nucleotide sequence ID" value="NZ_CP012034.1"/>
</dbReference>
<accession>A0A0H4QI48</accession>
<keyword evidence="1" id="KW-0732">Signal</keyword>
<feature type="chain" id="PRO_5005208458" description="Peptidase M10 metallopeptidase domain-containing protein" evidence="1">
    <location>
        <begin position="30"/>
        <end position="201"/>
    </location>
</feature>
<dbReference type="OrthoDB" id="2148705at2"/>
<dbReference type="EMBL" id="CP012034">
    <property type="protein sequence ID" value="AKP67617.1"/>
    <property type="molecule type" value="Genomic_DNA"/>
</dbReference>
<dbReference type="AlphaFoldDB" id="A0A0H4QI48"/>
<feature type="signal peptide" evidence="1">
    <location>
        <begin position="1"/>
        <end position="29"/>
    </location>
</feature>
<evidence type="ECO:0008006" key="4">
    <source>
        <dbReference type="Google" id="ProtNLM"/>
    </source>
</evidence>
<gene>
    <name evidence="2" type="ORF">ABM34_08790</name>
</gene>
<dbReference type="SUPFAM" id="SSF55486">
    <property type="entry name" value="Metalloproteases ('zincins'), catalytic domain"/>
    <property type="match status" value="1"/>
</dbReference>
<organism evidence="2 3">
    <name type="scientific">Companilactobacillus ginsenosidimutans</name>
    <dbReference type="NCBI Taxonomy" id="1007676"/>
    <lineage>
        <taxon>Bacteria</taxon>
        <taxon>Bacillati</taxon>
        <taxon>Bacillota</taxon>
        <taxon>Bacilli</taxon>
        <taxon>Lactobacillales</taxon>
        <taxon>Lactobacillaceae</taxon>
        <taxon>Companilactobacillus</taxon>
    </lineage>
</organism>
<dbReference type="Proteomes" id="UP000036106">
    <property type="component" value="Chromosome"/>
</dbReference>